<reference evidence="1 2" key="1">
    <citation type="submission" date="2018-06" db="EMBL/GenBank/DDBJ databases">
        <authorList>
            <consortium name="Pathogen Informatics"/>
            <person name="Doyle S."/>
        </authorList>
    </citation>
    <scope>NUCLEOTIDE SEQUENCE [LARGE SCALE GENOMIC DNA]</scope>
    <source>
        <strain evidence="1 2">NCTC10476</strain>
    </source>
</reference>
<protein>
    <recommendedName>
        <fullName evidence="3">DUF2971 domain-containing protein</fullName>
    </recommendedName>
</protein>
<dbReference type="EMBL" id="UHJG01000001">
    <property type="protein sequence ID" value="SUP98242.1"/>
    <property type="molecule type" value="Genomic_DNA"/>
</dbReference>
<proteinExistence type="predicted"/>
<accession>A0A380QK92</accession>
<dbReference type="Proteomes" id="UP000255169">
    <property type="component" value="Unassembled WGS sequence"/>
</dbReference>
<evidence type="ECO:0008006" key="3">
    <source>
        <dbReference type="Google" id="ProtNLM"/>
    </source>
</evidence>
<keyword evidence="2" id="KW-1185">Reference proteome</keyword>
<name>A0A380QK92_YERRU</name>
<dbReference type="AlphaFoldDB" id="A0A380QK92"/>
<sequence>MGIKNKDDTLSALTEYFVNGKSDILRNKLLSVIKLAFDAIINNYNELGVCCFVSNSKDINKKPPLENRLMWGHYANGLRGFALKFNKEKIFDLDEGKTF</sequence>
<organism evidence="1 2">
    <name type="scientific">Yersinia ruckeri</name>
    <dbReference type="NCBI Taxonomy" id="29486"/>
    <lineage>
        <taxon>Bacteria</taxon>
        <taxon>Pseudomonadati</taxon>
        <taxon>Pseudomonadota</taxon>
        <taxon>Gammaproteobacteria</taxon>
        <taxon>Enterobacterales</taxon>
        <taxon>Yersiniaceae</taxon>
        <taxon>Yersinia</taxon>
    </lineage>
</organism>
<evidence type="ECO:0000313" key="2">
    <source>
        <dbReference type="Proteomes" id="UP000255169"/>
    </source>
</evidence>
<gene>
    <name evidence="1" type="ORF">NCTC10476_00027</name>
</gene>
<evidence type="ECO:0000313" key="1">
    <source>
        <dbReference type="EMBL" id="SUP98242.1"/>
    </source>
</evidence>